<keyword evidence="1 6" id="KW-0645">Protease</keyword>
<feature type="transmembrane region" description="Helical" evidence="7">
    <location>
        <begin position="6"/>
        <end position="24"/>
    </location>
</feature>
<dbReference type="Gene3D" id="3.30.2010.10">
    <property type="entry name" value="Metalloproteases ('zincins'), catalytic domain"/>
    <property type="match status" value="1"/>
</dbReference>
<dbReference type="InterPro" id="IPR052173">
    <property type="entry name" value="Beta-lactam_resp_regulator"/>
</dbReference>
<dbReference type="Pfam" id="PF01435">
    <property type="entry name" value="Peptidase_M48"/>
    <property type="match status" value="1"/>
</dbReference>
<dbReference type="PANTHER" id="PTHR34978:SF3">
    <property type="entry name" value="SLR0241 PROTEIN"/>
    <property type="match status" value="1"/>
</dbReference>
<keyword evidence="2" id="KW-0479">Metal-binding</keyword>
<dbReference type="GO" id="GO:0008233">
    <property type="term" value="F:peptidase activity"/>
    <property type="evidence" value="ECO:0007669"/>
    <property type="project" value="UniProtKB-KW"/>
</dbReference>
<feature type="transmembrane region" description="Helical" evidence="7">
    <location>
        <begin position="73"/>
        <end position="96"/>
    </location>
</feature>
<evidence type="ECO:0000256" key="1">
    <source>
        <dbReference type="ARBA" id="ARBA00022670"/>
    </source>
</evidence>
<dbReference type="PANTHER" id="PTHR34978">
    <property type="entry name" value="POSSIBLE SENSOR-TRANSDUCER PROTEIN BLAR"/>
    <property type="match status" value="1"/>
</dbReference>
<reference evidence="9 10" key="1">
    <citation type="submission" date="2021-01" db="EMBL/GenBank/DDBJ databases">
        <title>Sequencing the genomes of 1000 actinobacteria strains.</title>
        <authorList>
            <person name="Klenk H.-P."/>
        </authorList>
    </citation>
    <scope>NUCLEOTIDE SEQUENCE [LARGE SCALE GENOMIC DNA]</scope>
    <source>
        <strain evidence="9 10">DSM 18662</strain>
    </source>
</reference>
<dbReference type="EMBL" id="JAFBCF010000001">
    <property type="protein sequence ID" value="MBM7798808.1"/>
    <property type="molecule type" value="Genomic_DNA"/>
</dbReference>
<sequence>MSGVALALVGLILVGPGPLWVVRWRFLHRVPRAAVVLWQAGSLAALLSVTGAGLLIGMGLLEATLPPVGVVAVQVALLAFVLLVVVRLLWSLLAVARRTALRRRRHRHAVDLLGQVDPSAPLPGVRVLAETLPLAYCLPGVTGSRVVLSEGTLATLTAEELRAVLAHEQAHLRARHDVVLDTFDALHRAFPIAVRSEIPHQQCRLLVEMLADDVARKRVGPGPLARALVAMAGAPVPRAALGVGQFGTLERVERLVAPPDHSRPLAGVVYALALGLLALPPAVLALTS</sequence>
<gene>
    <name evidence="9" type="ORF">JOE57_001729</name>
</gene>
<comment type="similarity">
    <text evidence="6">Belongs to the peptidase M48 family.</text>
</comment>
<feature type="transmembrane region" description="Helical" evidence="7">
    <location>
        <begin position="264"/>
        <end position="286"/>
    </location>
</feature>
<protein>
    <submittedName>
        <fullName evidence="9">Zn-dependent protease with chaperone function</fullName>
    </submittedName>
</protein>
<keyword evidence="5 6" id="KW-0482">Metalloprotease</keyword>
<keyword evidence="7" id="KW-0812">Transmembrane</keyword>
<dbReference type="InterPro" id="IPR001915">
    <property type="entry name" value="Peptidase_M48"/>
</dbReference>
<dbReference type="RefSeq" id="WP_204917307.1">
    <property type="nucleotide sequence ID" value="NZ_BAAAQP010000002.1"/>
</dbReference>
<feature type="domain" description="Peptidase M48" evidence="8">
    <location>
        <begin position="124"/>
        <end position="185"/>
    </location>
</feature>
<evidence type="ECO:0000256" key="7">
    <source>
        <dbReference type="SAM" id="Phobius"/>
    </source>
</evidence>
<comment type="cofactor">
    <cofactor evidence="6">
        <name>Zn(2+)</name>
        <dbReference type="ChEBI" id="CHEBI:29105"/>
    </cofactor>
    <text evidence="6">Binds 1 zinc ion per subunit.</text>
</comment>
<name>A0ABS2RII9_9ACTN</name>
<keyword evidence="4 6" id="KW-0862">Zinc</keyword>
<comment type="caution">
    <text evidence="9">The sequence shown here is derived from an EMBL/GenBank/DDBJ whole genome shotgun (WGS) entry which is preliminary data.</text>
</comment>
<keyword evidence="3 6" id="KW-0378">Hydrolase</keyword>
<evidence type="ECO:0000313" key="9">
    <source>
        <dbReference type="EMBL" id="MBM7798808.1"/>
    </source>
</evidence>
<keyword evidence="7" id="KW-1133">Transmembrane helix</keyword>
<feature type="transmembrane region" description="Helical" evidence="7">
    <location>
        <begin position="36"/>
        <end position="61"/>
    </location>
</feature>
<evidence type="ECO:0000256" key="3">
    <source>
        <dbReference type="ARBA" id="ARBA00022801"/>
    </source>
</evidence>
<evidence type="ECO:0000256" key="6">
    <source>
        <dbReference type="RuleBase" id="RU003983"/>
    </source>
</evidence>
<accession>A0ABS2RII9</accession>
<dbReference type="GO" id="GO:0006508">
    <property type="term" value="P:proteolysis"/>
    <property type="evidence" value="ECO:0007669"/>
    <property type="project" value="UniProtKB-KW"/>
</dbReference>
<organism evidence="9 10">
    <name type="scientific">Microlunatus panaciterrae</name>
    <dbReference type="NCBI Taxonomy" id="400768"/>
    <lineage>
        <taxon>Bacteria</taxon>
        <taxon>Bacillati</taxon>
        <taxon>Actinomycetota</taxon>
        <taxon>Actinomycetes</taxon>
        <taxon>Propionibacteriales</taxon>
        <taxon>Propionibacteriaceae</taxon>
        <taxon>Microlunatus</taxon>
    </lineage>
</organism>
<evidence type="ECO:0000259" key="8">
    <source>
        <dbReference type="Pfam" id="PF01435"/>
    </source>
</evidence>
<dbReference type="CDD" id="cd07326">
    <property type="entry name" value="M56_BlaR1_MecR1_like"/>
    <property type="match status" value="1"/>
</dbReference>
<dbReference type="Proteomes" id="UP000704762">
    <property type="component" value="Unassembled WGS sequence"/>
</dbReference>
<keyword evidence="10" id="KW-1185">Reference proteome</keyword>
<proteinExistence type="inferred from homology"/>
<evidence type="ECO:0000256" key="4">
    <source>
        <dbReference type="ARBA" id="ARBA00022833"/>
    </source>
</evidence>
<evidence type="ECO:0000256" key="5">
    <source>
        <dbReference type="ARBA" id="ARBA00023049"/>
    </source>
</evidence>
<evidence type="ECO:0000256" key="2">
    <source>
        <dbReference type="ARBA" id="ARBA00022723"/>
    </source>
</evidence>
<keyword evidence="7" id="KW-0472">Membrane</keyword>
<evidence type="ECO:0000313" key="10">
    <source>
        <dbReference type="Proteomes" id="UP000704762"/>
    </source>
</evidence>